<keyword evidence="1" id="KW-0472">Membrane</keyword>
<dbReference type="AlphaFoldDB" id="A0A285IQ59"/>
<evidence type="ECO:0000256" key="1">
    <source>
        <dbReference type="SAM" id="Phobius"/>
    </source>
</evidence>
<gene>
    <name evidence="2" type="ORF">SAMN05421748_109213</name>
</gene>
<feature type="transmembrane region" description="Helical" evidence="1">
    <location>
        <begin position="21"/>
        <end position="43"/>
    </location>
</feature>
<dbReference type="RefSeq" id="WP_097322032.1">
    <property type="nucleotide sequence ID" value="NZ_OBDY01000009.1"/>
</dbReference>
<keyword evidence="1" id="KW-1133">Transmembrane helix</keyword>
<dbReference type="OrthoDB" id="3402708at2"/>
<feature type="transmembrane region" description="Helical" evidence="1">
    <location>
        <begin position="49"/>
        <end position="68"/>
    </location>
</feature>
<dbReference type="EMBL" id="OBDY01000009">
    <property type="protein sequence ID" value="SNY49091.1"/>
    <property type="molecule type" value="Genomic_DNA"/>
</dbReference>
<keyword evidence="1" id="KW-0812">Transmembrane</keyword>
<reference evidence="2 3" key="1">
    <citation type="submission" date="2017-09" db="EMBL/GenBank/DDBJ databases">
        <authorList>
            <person name="Ehlers B."/>
            <person name="Leendertz F.H."/>
        </authorList>
    </citation>
    <scope>NUCLEOTIDE SEQUENCE [LARGE SCALE GENOMIC DNA]</scope>
    <source>
        <strain evidence="2 3">CGMCC 4.6857</strain>
    </source>
</reference>
<evidence type="ECO:0000313" key="3">
    <source>
        <dbReference type="Proteomes" id="UP000219612"/>
    </source>
</evidence>
<accession>A0A285IQ59</accession>
<proteinExistence type="predicted"/>
<keyword evidence="3" id="KW-1185">Reference proteome</keyword>
<sequence>MPIGAQPPGRRGTVDQPYSALNLRLILAAFGFVVCTVLAILLFRAGWTVPGWLLLAWAVAAVVDMVVVQLRRRARRRAEGDRDHSVFE</sequence>
<name>A0A285IQ59_9ACTN</name>
<evidence type="ECO:0000313" key="2">
    <source>
        <dbReference type="EMBL" id="SNY49091.1"/>
    </source>
</evidence>
<protein>
    <submittedName>
        <fullName evidence="2">Uncharacterized protein</fullName>
    </submittedName>
</protein>
<organism evidence="2 3">
    <name type="scientific">Paractinoplanes atraurantiacus</name>
    <dbReference type="NCBI Taxonomy" id="1036182"/>
    <lineage>
        <taxon>Bacteria</taxon>
        <taxon>Bacillati</taxon>
        <taxon>Actinomycetota</taxon>
        <taxon>Actinomycetes</taxon>
        <taxon>Micromonosporales</taxon>
        <taxon>Micromonosporaceae</taxon>
        <taxon>Paractinoplanes</taxon>
    </lineage>
</organism>
<dbReference type="Proteomes" id="UP000219612">
    <property type="component" value="Unassembled WGS sequence"/>
</dbReference>